<evidence type="ECO:0000313" key="3">
    <source>
        <dbReference type="Proteomes" id="UP000248798"/>
    </source>
</evidence>
<accession>A0A328FCI4</accession>
<gene>
    <name evidence="2" type="ORF">DO021_10805</name>
    <name evidence="1" type="ORF">EYB58_22650</name>
</gene>
<dbReference type="OrthoDB" id="5504847at2"/>
<dbReference type="EMBL" id="CP036313">
    <property type="protein sequence ID" value="QBH15450.1"/>
    <property type="molecule type" value="Genomic_DNA"/>
</dbReference>
<organism evidence="2 3">
    <name type="scientific">Desulfobacter hydrogenophilus</name>
    <dbReference type="NCBI Taxonomy" id="2291"/>
    <lineage>
        <taxon>Bacteria</taxon>
        <taxon>Pseudomonadati</taxon>
        <taxon>Thermodesulfobacteriota</taxon>
        <taxon>Desulfobacteria</taxon>
        <taxon>Desulfobacterales</taxon>
        <taxon>Desulfobacteraceae</taxon>
        <taxon>Desulfobacter</taxon>
    </lineage>
</organism>
<evidence type="ECO:0000313" key="1">
    <source>
        <dbReference type="EMBL" id="QBH15450.1"/>
    </source>
</evidence>
<keyword evidence="4" id="KW-1185">Reference proteome</keyword>
<name>A0A328FCI4_9BACT</name>
<sequence length="191" mass="22017">MSLLSAGSCPLIDLIQKRLAEYDAANQVEEAHAIKEKIKLKIDVDPPAGSNFEYTYLDFPLDFEVCHQDLSSNFSLKIHALLCRPYLKGRDWFDFSWYVTQGAQVNLPHLRAALVQWGPWANQKIDLNLQWLKRELIQKASSIEWQSAAADVQPFLRPSEQHGLRLWTEKFFVHKIEDLTPHQSGPTPDLY</sequence>
<reference evidence="2 3" key="1">
    <citation type="submission" date="2018-06" db="EMBL/GenBank/DDBJ databases">
        <title>Complete Genome Sequence of Desulfobacter hydrogenophilus (DSM3380).</title>
        <authorList>
            <person name="Marietou A."/>
            <person name="Schreiber L."/>
            <person name="Marshall I."/>
            <person name="Jorgensen B."/>
        </authorList>
    </citation>
    <scope>NUCLEOTIDE SEQUENCE [LARGE SCALE GENOMIC DNA]</scope>
    <source>
        <strain evidence="2 3">DSM 3380</strain>
    </source>
</reference>
<reference evidence="1 4" key="2">
    <citation type="submission" date="2019-02" db="EMBL/GenBank/DDBJ databases">
        <title>Complete genome sequence of Desulfobacter hydrogenophilus AcRS1.</title>
        <authorList>
            <person name="Marietou A."/>
            <person name="Lund M.B."/>
            <person name="Marshall I.P.G."/>
            <person name="Schreiber L."/>
            <person name="Jorgensen B."/>
        </authorList>
    </citation>
    <scope>NUCLEOTIDE SEQUENCE [LARGE SCALE GENOMIC DNA]</scope>
    <source>
        <strain evidence="1 4">AcRS1</strain>
    </source>
</reference>
<proteinExistence type="predicted"/>
<evidence type="ECO:0000313" key="4">
    <source>
        <dbReference type="Proteomes" id="UP000293902"/>
    </source>
</evidence>
<dbReference type="InterPro" id="IPR014942">
    <property type="entry name" value="AbiEii"/>
</dbReference>
<dbReference type="AlphaFoldDB" id="A0A328FCI4"/>
<dbReference type="EMBL" id="QLNI01000020">
    <property type="protein sequence ID" value="RAM01926.1"/>
    <property type="molecule type" value="Genomic_DNA"/>
</dbReference>
<evidence type="ECO:0000313" key="2">
    <source>
        <dbReference type="EMBL" id="RAM01926.1"/>
    </source>
</evidence>
<dbReference type="Proteomes" id="UP000248798">
    <property type="component" value="Unassembled WGS sequence"/>
</dbReference>
<dbReference type="Proteomes" id="UP000293902">
    <property type="component" value="Chromosome"/>
</dbReference>
<dbReference type="Pfam" id="PF08843">
    <property type="entry name" value="AbiEii"/>
    <property type="match status" value="1"/>
</dbReference>
<protein>
    <submittedName>
        <fullName evidence="2">Uncharacterized protein</fullName>
    </submittedName>
</protein>